<dbReference type="SUPFAM" id="SSF53187">
    <property type="entry name" value="Zn-dependent exopeptidases"/>
    <property type="match status" value="1"/>
</dbReference>
<dbReference type="PANTHER" id="PTHR43808">
    <property type="entry name" value="ACETYLORNITHINE DEACETYLASE"/>
    <property type="match status" value="1"/>
</dbReference>
<evidence type="ECO:0000313" key="8">
    <source>
        <dbReference type="Proteomes" id="UP000069771"/>
    </source>
</evidence>
<dbReference type="GO" id="GO:0008237">
    <property type="term" value="F:metallopeptidase activity"/>
    <property type="evidence" value="ECO:0007669"/>
    <property type="project" value="UniProtKB-KW"/>
</dbReference>
<dbReference type="GO" id="GO:0006508">
    <property type="term" value="P:proteolysis"/>
    <property type="evidence" value="ECO:0007669"/>
    <property type="project" value="UniProtKB-KW"/>
</dbReference>
<comment type="similarity">
    <text evidence="2">Belongs to the peptidase M20A family.</text>
</comment>
<gene>
    <name evidence="7" type="ORF">AALO17_02910</name>
</gene>
<dbReference type="Pfam" id="PF01546">
    <property type="entry name" value="Peptidase_M20"/>
    <property type="match status" value="1"/>
</dbReference>
<dbReference type="GeneID" id="78477167"/>
<evidence type="ECO:0000256" key="5">
    <source>
        <dbReference type="ARBA" id="ARBA00022833"/>
    </source>
</evidence>
<dbReference type="AlphaFoldDB" id="A0A140DRZ8"/>
<dbReference type="InterPro" id="IPR010964">
    <property type="entry name" value="M20A_pepV-rel"/>
</dbReference>
<evidence type="ECO:0000256" key="2">
    <source>
        <dbReference type="ARBA" id="ARBA00006247"/>
    </source>
</evidence>
<dbReference type="EMBL" id="CP011391">
    <property type="protein sequence ID" value="AMK53425.1"/>
    <property type="molecule type" value="Genomic_DNA"/>
</dbReference>
<keyword evidence="5" id="KW-0862">Zinc</keyword>
<evidence type="ECO:0000256" key="6">
    <source>
        <dbReference type="ARBA" id="ARBA00023049"/>
    </source>
</evidence>
<dbReference type="NCBIfam" id="TIGR01887">
    <property type="entry name" value="dipeptidaselike"/>
    <property type="match status" value="1"/>
</dbReference>
<dbReference type="Proteomes" id="UP000069771">
    <property type="component" value="Chromosome"/>
</dbReference>
<dbReference type="InterPro" id="IPR001261">
    <property type="entry name" value="ArgE/DapE_CS"/>
</dbReference>
<comment type="cofactor">
    <cofactor evidence="1">
        <name>Zn(2+)</name>
        <dbReference type="ChEBI" id="CHEBI:29105"/>
    </cofactor>
</comment>
<organism evidence="7 8">
    <name type="scientific">Faecalibaculum rodentium</name>
    <dbReference type="NCBI Taxonomy" id="1702221"/>
    <lineage>
        <taxon>Bacteria</taxon>
        <taxon>Bacillati</taxon>
        <taxon>Bacillota</taxon>
        <taxon>Erysipelotrichia</taxon>
        <taxon>Erysipelotrichales</taxon>
        <taxon>Erysipelotrichaceae</taxon>
        <taxon>Faecalibaculum</taxon>
    </lineage>
</organism>
<proteinExistence type="inferred from homology"/>
<dbReference type="InterPro" id="IPR002933">
    <property type="entry name" value="Peptidase_M20"/>
</dbReference>
<evidence type="ECO:0000256" key="4">
    <source>
        <dbReference type="ARBA" id="ARBA00022801"/>
    </source>
</evidence>
<dbReference type="GO" id="GO:0006526">
    <property type="term" value="P:L-arginine biosynthetic process"/>
    <property type="evidence" value="ECO:0007669"/>
    <property type="project" value="TreeGrafter"/>
</dbReference>
<keyword evidence="4" id="KW-0378">Hydrolase</keyword>
<keyword evidence="6" id="KW-0482">Metalloprotease</keyword>
<dbReference type="PANTHER" id="PTHR43808:SF31">
    <property type="entry name" value="N-ACETYL-L-CITRULLINE DEACETYLASE"/>
    <property type="match status" value="1"/>
</dbReference>
<dbReference type="KEGG" id="fro:AALO17_02910"/>
<dbReference type="RefSeq" id="WP_067554521.1">
    <property type="nucleotide sequence ID" value="NZ_CP011391.1"/>
</dbReference>
<dbReference type="PATRIC" id="fig|1702221.3.peg.277"/>
<evidence type="ECO:0000256" key="3">
    <source>
        <dbReference type="ARBA" id="ARBA00022670"/>
    </source>
</evidence>
<evidence type="ECO:0000256" key="1">
    <source>
        <dbReference type="ARBA" id="ARBA00001947"/>
    </source>
</evidence>
<keyword evidence="3" id="KW-0645">Protease</keyword>
<dbReference type="GO" id="GO:0008777">
    <property type="term" value="F:acetylornithine deacetylase activity"/>
    <property type="evidence" value="ECO:0007669"/>
    <property type="project" value="TreeGrafter"/>
</dbReference>
<evidence type="ECO:0000313" key="7">
    <source>
        <dbReference type="EMBL" id="AMK53425.1"/>
    </source>
</evidence>
<evidence type="ECO:0008006" key="9">
    <source>
        <dbReference type="Google" id="ProtNLM"/>
    </source>
</evidence>
<accession>A0A140DRZ8</accession>
<sequence>MNKECASALLKQAQAQKQPLLTGLFEILSINSERGEAEAGAPYGPGPRKALEETMKLAESLGFSTETVLDQVGIAKYEPEGTEGKPYIGVVGHLDVVCAEGEWTTPPYEPAIRDNRIYARGALDNKGPVLACLYALKAVRDSGMKLNRPVWIIFGTSEETGMEDIPAYLTVKEPPVAGFTPDCKYPVVYAERGRSVYELTFADEAQAAAWCEVHPDEASLKLDIRDPEFGILQLRNRKQNGNTVTFAASYPPATDAERILAILEESLPEGAGTALVSDWKPVFFRKDGPLCASLQWAYETVTGLDGTPVTTTGGTYAKRMPNIVPFGPSFPGQKGIAHLPDEWMDVDDLMKNLEIYTLAIADLATREL</sequence>
<dbReference type="OrthoDB" id="9761532at2"/>
<keyword evidence="8" id="KW-1185">Reference proteome</keyword>
<dbReference type="PROSITE" id="PS00758">
    <property type="entry name" value="ARGE_DAPE_CPG2_1"/>
    <property type="match status" value="1"/>
</dbReference>
<reference evidence="7 8" key="1">
    <citation type="journal article" date="2016" name="Gut Pathog.">
        <title>Whole genome sequencing of "Faecalibaculum rodentium" ALO17, isolated from C57BL/6J laboratory mouse feces.</title>
        <authorList>
            <person name="Lim S."/>
            <person name="Chang D.H."/>
            <person name="Ahn S."/>
            <person name="Kim B.C."/>
        </authorList>
    </citation>
    <scope>NUCLEOTIDE SEQUENCE [LARGE SCALE GENOMIC DNA]</scope>
    <source>
        <strain evidence="7 8">Alo17</strain>
    </source>
</reference>
<dbReference type="Gene3D" id="3.40.630.10">
    <property type="entry name" value="Zn peptidases"/>
    <property type="match status" value="2"/>
</dbReference>
<protein>
    <recommendedName>
        <fullName evidence="9">Peptidase M20</fullName>
    </recommendedName>
</protein>
<dbReference type="GO" id="GO:0016805">
    <property type="term" value="F:dipeptidase activity"/>
    <property type="evidence" value="ECO:0007669"/>
    <property type="project" value="InterPro"/>
</dbReference>
<dbReference type="InterPro" id="IPR050072">
    <property type="entry name" value="Peptidase_M20A"/>
</dbReference>
<dbReference type="STRING" id="1702221.AALO17_02910"/>
<name>A0A140DRZ8_9FIRM</name>
<dbReference type="GO" id="GO:0008270">
    <property type="term" value="F:zinc ion binding"/>
    <property type="evidence" value="ECO:0007669"/>
    <property type="project" value="InterPro"/>
</dbReference>